<keyword evidence="3" id="KW-1185">Reference proteome</keyword>
<gene>
    <name evidence="2" type="ORF">GCM10009741_52220</name>
</gene>
<dbReference type="RefSeq" id="WP_344178522.1">
    <property type="nucleotide sequence ID" value="NZ_BAAANC010000002.1"/>
</dbReference>
<evidence type="ECO:0000256" key="1">
    <source>
        <dbReference type="SAM" id="MobiDB-lite"/>
    </source>
</evidence>
<comment type="caution">
    <text evidence="2">The sequence shown here is derived from an EMBL/GenBank/DDBJ whole genome shotgun (WGS) entry which is preliminary data.</text>
</comment>
<proteinExistence type="predicted"/>
<accession>A0ABN2BMI1</accession>
<sequence length="672" mass="69030">MTNPPDELVRPRMRQDVAFLETLDGVYVRGADGPFVIRGAGAYRYLSALLPHLDGSNSLADIVAGLPEAHVGAVKSLLGTLAGRGVVLDGPGAAVDEEVRESFPSQIALLEHHGDDGSGFARVAAARVLVTGDDAEATATLAAALIANGVGSAAGGFVKVGTEEPADLICLVALDGPSQQLFALAEQARQAGTAFLPLIRVGDQLVAGPWQGSVSIQSALLRMSDNALPGTTELWQAAVAGPSTAPARSALPGVAATMLLNVVGFEIFKQLSGTIPSDLDETVVLVDPDRLTVHTEHVVAHPAVEQPATNASAGGPATNASASGPVDSVETAYRRFDAVVADTVGLMRRFDDDAVPQIPVKTAVLLAPAADNAPLVTFGVETVLEARLAALEAASVRYALNLHRRCQLLQEPAADAEYVVPERLETWLGVGPSRPAPTAATEVGSGKPLAVDRAAVLAGPLDWNAAEFEPDLGGLAAAPTHAEAVSRALVAAAGSAAVAAAARGELPVTAVPDDLIAQALDPQQHRRLMILVNELTAAGDRVSFQLARAAVPVAVVAISNGKGTVKLARAASSWAAAAESALLTAVGERQLAGTPFARVDHRLGLDADLTGLRSAAPETVDLTSSTTDEDILARLTDHRAAVVDLTPPDLVGVTAVARVLLFRSTAPAPKES</sequence>
<dbReference type="Proteomes" id="UP001500363">
    <property type="component" value="Unassembled WGS sequence"/>
</dbReference>
<organism evidence="2 3">
    <name type="scientific">Kribbella lupini</name>
    <dbReference type="NCBI Taxonomy" id="291602"/>
    <lineage>
        <taxon>Bacteria</taxon>
        <taxon>Bacillati</taxon>
        <taxon>Actinomycetota</taxon>
        <taxon>Actinomycetes</taxon>
        <taxon>Propionibacteriales</taxon>
        <taxon>Kribbellaceae</taxon>
        <taxon>Kribbella</taxon>
    </lineage>
</organism>
<dbReference type="EMBL" id="BAAANC010000002">
    <property type="protein sequence ID" value="GAA1542465.1"/>
    <property type="molecule type" value="Genomic_DNA"/>
</dbReference>
<evidence type="ECO:0000313" key="2">
    <source>
        <dbReference type="EMBL" id="GAA1542465.1"/>
    </source>
</evidence>
<reference evidence="2 3" key="1">
    <citation type="journal article" date="2019" name="Int. J. Syst. Evol. Microbiol.">
        <title>The Global Catalogue of Microorganisms (GCM) 10K type strain sequencing project: providing services to taxonomists for standard genome sequencing and annotation.</title>
        <authorList>
            <consortium name="The Broad Institute Genomics Platform"/>
            <consortium name="The Broad Institute Genome Sequencing Center for Infectious Disease"/>
            <person name="Wu L."/>
            <person name="Ma J."/>
        </authorList>
    </citation>
    <scope>NUCLEOTIDE SEQUENCE [LARGE SCALE GENOMIC DNA]</scope>
    <source>
        <strain evidence="2 3">JCM 14303</strain>
    </source>
</reference>
<evidence type="ECO:0000313" key="3">
    <source>
        <dbReference type="Proteomes" id="UP001500363"/>
    </source>
</evidence>
<feature type="compositionally biased region" description="Polar residues" evidence="1">
    <location>
        <begin position="307"/>
        <end position="322"/>
    </location>
</feature>
<evidence type="ECO:0008006" key="4">
    <source>
        <dbReference type="Google" id="ProtNLM"/>
    </source>
</evidence>
<name>A0ABN2BMI1_9ACTN</name>
<feature type="region of interest" description="Disordered" evidence="1">
    <location>
        <begin position="305"/>
        <end position="325"/>
    </location>
</feature>
<protein>
    <recommendedName>
        <fullName evidence="4">YcaO domain-containing protein</fullName>
    </recommendedName>
</protein>
<dbReference type="Gene3D" id="3.40.50.720">
    <property type="entry name" value="NAD(P)-binding Rossmann-like Domain"/>
    <property type="match status" value="1"/>
</dbReference>